<proteinExistence type="predicted"/>
<reference evidence="2 3" key="1">
    <citation type="submission" date="2022-10" db="EMBL/GenBank/DDBJ databases">
        <title>The complete genomes of actinobacterial strains from the NBC collection.</title>
        <authorList>
            <person name="Joergensen T.S."/>
            <person name="Alvarez Arevalo M."/>
            <person name="Sterndorff E.B."/>
            <person name="Faurdal D."/>
            <person name="Vuksanovic O."/>
            <person name="Mourched A.-S."/>
            <person name="Charusanti P."/>
            <person name="Shaw S."/>
            <person name="Blin K."/>
            <person name="Weber T."/>
        </authorList>
    </citation>
    <scope>NUCLEOTIDE SEQUENCE [LARGE SCALE GENOMIC DNA]</scope>
    <source>
        <strain evidence="2 3">NBC_00396</strain>
    </source>
</reference>
<accession>A0ABZ1PMQ5</accession>
<gene>
    <name evidence="2" type="ORF">OG375_13415</name>
</gene>
<name>A0ABZ1PMQ5_9ACTN</name>
<organism evidence="2 3">
    <name type="scientific">Micromonospora zamorensis</name>
    <dbReference type="NCBI Taxonomy" id="709883"/>
    <lineage>
        <taxon>Bacteria</taxon>
        <taxon>Bacillati</taxon>
        <taxon>Actinomycetota</taxon>
        <taxon>Actinomycetes</taxon>
        <taxon>Micromonosporales</taxon>
        <taxon>Micromonosporaceae</taxon>
        <taxon>Micromonospora</taxon>
    </lineage>
</organism>
<dbReference type="CDD" id="cd14797">
    <property type="entry name" value="DUF302"/>
    <property type="match status" value="1"/>
</dbReference>
<dbReference type="EMBL" id="CP107941">
    <property type="protein sequence ID" value="WUI85262.1"/>
    <property type="molecule type" value="Genomic_DNA"/>
</dbReference>
<evidence type="ECO:0000313" key="2">
    <source>
        <dbReference type="EMBL" id="WUI85262.1"/>
    </source>
</evidence>
<evidence type="ECO:0000313" key="3">
    <source>
        <dbReference type="Proteomes" id="UP001346877"/>
    </source>
</evidence>
<dbReference type="InterPro" id="IPR035923">
    <property type="entry name" value="TT1751-like_sf"/>
</dbReference>
<dbReference type="SUPFAM" id="SSF103247">
    <property type="entry name" value="TT1751-like"/>
    <property type="match status" value="1"/>
</dbReference>
<dbReference type="Proteomes" id="UP001346877">
    <property type="component" value="Chromosome"/>
</dbReference>
<dbReference type="Gene3D" id="3.30.310.70">
    <property type="entry name" value="TT1751-like domain"/>
    <property type="match status" value="1"/>
</dbReference>
<dbReference type="Pfam" id="PF03625">
    <property type="entry name" value="DUF302"/>
    <property type="match status" value="1"/>
</dbReference>
<dbReference type="InterPro" id="IPR005180">
    <property type="entry name" value="DUF302"/>
</dbReference>
<sequence>MTRRSAHGVGETISALRAEAQRVGAAVVAVVDHAAAARKVGLSMPDTQVIIFGNPQAGTPLMLARPEIAIDLPMRLMVRDDGQPGSLITWQDPAYLAQRYGLGPDQLAPLNAPATVASAVEGR</sequence>
<dbReference type="PANTHER" id="PTHR38342">
    <property type="entry name" value="SLR5037 PROTEIN"/>
    <property type="match status" value="1"/>
</dbReference>
<keyword evidence="3" id="KW-1185">Reference proteome</keyword>
<dbReference type="RefSeq" id="WP_328375433.1">
    <property type="nucleotide sequence ID" value="NZ_CP107941.1"/>
</dbReference>
<protein>
    <submittedName>
        <fullName evidence="2">DUF302 domain-containing protein</fullName>
    </submittedName>
</protein>
<feature type="domain" description="DUF302" evidence="1">
    <location>
        <begin position="31"/>
        <end position="82"/>
    </location>
</feature>
<evidence type="ECO:0000259" key="1">
    <source>
        <dbReference type="Pfam" id="PF03625"/>
    </source>
</evidence>
<dbReference type="PANTHER" id="PTHR38342:SF2">
    <property type="entry name" value="INNER MEMBRANE OR EXPORTED"/>
    <property type="match status" value="1"/>
</dbReference>